<feature type="region of interest" description="Disordered" evidence="1">
    <location>
        <begin position="561"/>
        <end position="580"/>
    </location>
</feature>
<evidence type="ECO:0000313" key="2">
    <source>
        <dbReference type="EMBL" id="KAL0242270.1"/>
    </source>
</evidence>
<feature type="region of interest" description="Disordered" evidence="1">
    <location>
        <begin position="368"/>
        <end position="387"/>
    </location>
</feature>
<dbReference type="Proteomes" id="UP000054399">
    <property type="component" value="Unassembled WGS sequence"/>
</dbReference>
<accession>A0ABR3BKE9</accession>
<dbReference type="RefSeq" id="XP_066611652.1">
    <property type="nucleotide sequence ID" value="XM_066760348.1"/>
</dbReference>
<reference evidence="2" key="2">
    <citation type="submission" date="2024-01" db="EMBL/GenBank/DDBJ databases">
        <title>Comparative genomics of Cryptococcus and Kwoniella reveals pathogenesis evolution and contrasting modes of karyotype evolution via chromosome fusion or intercentromeric recombination.</title>
        <authorList>
            <person name="Coelho M.A."/>
            <person name="David-Palma M."/>
            <person name="Shea T."/>
            <person name="Bowers K."/>
            <person name="Mcginley-Smith S."/>
            <person name="Mohammad A.W."/>
            <person name="Gnirke A."/>
            <person name="Yurkov A.M."/>
            <person name="Nowrousian M."/>
            <person name="Sun S."/>
            <person name="Cuomo C.A."/>
            <person name="Heitman J."/>
        </authorList>
    </citation>
    <scope>NUCLEOTIDE SEQUENCE</scope>
    <source>
        <strain evidence="2">IND107</strain>
    </source>
</reference>
<feature type="compositionally biased region" description="Polar residues" evidence="1">
    <location>
        <begin position="368"/>
        <end position="379"/>
    </location>
</feature>
<organism evidence="2 3">
    <name type="scientific">Cryptococcus tetragattii IND107</name>
    <dbReference type="NCBI Taxonomy" id="1296105"/>
    <lineage>
        <taxon>Eukaryota</taxon>
        <taxon>Fungi</taxon>
        <taxon>Dikarya</taxon>
        <taxon>Basidiomycota</taxon>
        <taxon>Agaricomycotina</taxon>
        <taxon>Tremellomycetes</taxon>
        <taxon>Tremellales</taxon>
        <taxon>Cryptococcaceae</taxon>
        <taxon>Cryptococcus</taxon>
        <taxon>Cryptococcus gattii species complex</taxon>
    </lineage>
</organism>
<sequence>MAISFEGYPFPVYSIDVKYCLDIEKGKANIKDTKSASLSLGEHLSPPVFLNLPCLALLSLSSRLTLRTNIMSVPRTPASVPRYPSSLSQSPSGPSRPPRTYPIPSIDSSVASPPLPPAPLNEYTSLQDLLQRAGYKETRVYTPEAEKVRKHIKKTLDDNEEEVDALYGTYGFDRREGPGIHHAHQNVTEPIMPMKRSASILRSLALQAAARSKAAVKEGVPDNSWWATWGKTQKISSPEAPTKVGLGLARNGEGVRKVQSAWDVEKGRCRRAETDSPPQEERPPLPQMRKTSTPHEMTAATGYITKETPTRPIDRDIFSSPPPPQALSDDAYGYCPLPDDYEAQCEEDEALYAMGVNDYDVYSIGSYSASESAHSTHSRTPSDDRAEREIKDFEDEGDDGLLDEVNDVGKRLLANAVEYDEDLEYDSPPLRTWVLPQVDTPRPHGAPKIPLPSPPTEIIPHEEKMNSVQEPAKPLKYGDRATKLRLAHSTPNLKKADVQSPPLPAGWLGSIRNALLGSTQSLSPTPATSSWNPSIPIKVTAPTPARPRLVTAGPVICDSASGEAEDLPPIPTPKAEQSSGPISLLRLRPSLAKLRDAVLGQQVEADKDDPLVLSPRMDWKQQGEQFAGWSPMRKKGDGSEGESLYNVRDEGIDFSKSFFYKPGTPPKAKAPRGCETPKANNTNPSRGLRKQRSIKSLQAALLLPVASSPIPPVPPIPSHLSTPKKRIPALAIQSPQAAQPRELILDGDEFNPQSVPGSDKRGRAKAKKGNGVRRRKSKKKNVLKGGSS</sequence>
<reference evidence="2" key="1">
    <citation type="submission" date="2015-01" db="EMBL/GenBank/DDBJ databases">
        <authorList>
            <consortium name="The Broad Institute Genomics Platform"/>
            <person name="Cuomo C."/>
            <person name="Litvintseva A."/>
            <person name="Chen Y."/>
            <person name="Heitman J."/>
            <person name="Sun S."/>
            <person name="Springer D."/>
            <person name="Dromer F."/>
            <person name="Young S."/>
            <person name="Zeng Q."/>
            <person name="Gargeya S."/>
            <person name="Abouelleil A."/>
            <person name="Alvarado L."/>
            <person name="Chapman S.B."/>
            <person name="Gainer-Dewar J."/>
            <person name="Goldberg J."/>
            <person name="Griggs A."/>
            <person name="Gujja S."/>
            <person name="Hansen M."/>
            <person name="Howarth C."/>
            <person name="Imamovic A."/>
            <person name="Larimer J."/>
            <person name="Murphy C."/>
            <person name="Naylor J."/>
            <person name="Pearson M."/>
            <person name="Priest M."/>
            <person name="Roberts A."/>
            <person name="Saif S."/>
            <person name="Shea T."/>
            <person name="Sykes S."/>
            <person name="Wortman J."/>
            <person name="Nusbaum C."/>
            <person name="Birren B."/>
        </authorList>
    </citation>
    <scope>NUCLEOTIDE SEQUENCE</scope>
    <source>
        <strain evidence="2">IND107</strain>
    </source>
</reference>
<comment type="caution">
    <text evidence="2">The sequence shown here is derived from an EMBL/GenBank/DDBJ whole genome shotgun (WGS) entry which is preliminary data.</text>
</comment>
<dbReference type="GeneID" id="91992754"/>
<feature type="region of interest" description="Disordered" evidence="1">
    <location>
        <begin position="624"/>
        <end position="643"/>
    </location>
</feature>
<feature type="compositionally biased region" description="Basic and acidic residues" evidence="1">
    <location>
        <begin position="268"/>
        <end position="283"/>
    </location>
</feature>
<evidence type="ECO:0000256" key="1">
    <source>
        <dbReference type="SAM" id="MobiDB-lite"/>
    </source>
</evidence>
<feature type="compositionally biased region" description="Basic residues" evidence="1">
    <location>
        <begin position="762"/>
        <end position="782"/>
    </location>
</feature>
<feature type="region of interest" description="Disordered" evidence="1">
    <location>
        <begin position="706"/>
        <end position="788"/>
    </location>
</feature>
<evidence type="ECO:0008006" key="4">
    <source>
        <dbReference type="Google" id="ProtNLM"/>
    </source>
</evidence>
<evidence type="ECO:0000313" key="3">
    <source>
        <dbReference type="Proteomes" id="UP000054399"/>
    </source>
</evidence>
<name>A0ABR3BKE9_9TREE</name>
<gene>
    <name evidence="2" type="ORF">I308_105899</name>
</gene>
<feature type="region of interest" description="Disordered" evidence="1">
    <location>
        <begin position="75"/>
        <end position="122"/>
    </location>
</feature>
<protein>
    <recommendedName>
        <fullName evidence="4">Structure-specific endonuclease subunit SLX4</fullName>
    </recommendedName>
</protein>
<proteinExistence type="predicted"/>
<feature type="compositionally biased region" description="Low complexity" evidence="1">
    <location>
        <begin position="81"/>
        <end position="93"/>
    </location>
</feature>
<keyword evidence="3" id="KW-1185">Reference proteome</keyword>
<feature type="region of interest" description="Disordered" evidence="1">
    <location>
        <begin position="268"/>
        <end position="293"/>
    </location>
</feature>
<feature type="region of interest" description="Disordered" evidence="1">
    <location>
        <begin position="657"/>
        <end position="691"/>
    </location>
</feature>
<dbReference type="EMBL" id="ATAM02000011">
    <property type="protein sequence ID" value="KAL0242270.1"/>
    <property type="molecule type" value="Genomic_DNA"/>
</dbReference>